<dbReference type="EMBL" id="JWIY01000003">
    <property type="protein sequence ID" value="KIC77653.1"/>
    <property type="molecule type" value="Genomic_DNA"/>
</dbReference>
<evidence type="ECO:0000256" key="3">
    <source>
        <dbReference type="ARBA" id="ARBA00023163"/>
    </source>
</evidence>
<evidence type="ECO:0000256" key="1">
    <source>
        <dbReference type="ARBA" id="ARBA00023015"/>
    </source>
</evidence>
<dbReference type="CDD" id="cd06283">
    <property type="entry name" value="PBP1_RegR_EndR_KdgR-like"/>
    <property type="match status" value="1"/>
</dbReference>
<feature type="domain" description="HTH lacI-type" evidence="4">
    <location>
        <begin position="5"/>
        <end position="60"/>
    </location>
</feature>
<dbReference type="PROSITE" id="PS50932">
    <property type="entry name" value="HTH_LACI_2"/>
    <property type="match status" value="1"/>
</dbReference>
<dbReference type="Gene3D" id="3.40.50.2300">
    <property type="match status" value="2"/>
</dbReference>
<keyword evidence="3" id="KW-0804">Transcription</keyword>
<dbReference type="AlphaFoldDB" id="A0A0C1HUB3"/>
<dbReference type="CDD" id="cd01392">
    <property type="entry name" value="HTH_LacI"/>
    <property type="match status" value="1"/>
</dbReference>
<dbReference type="Proteomes" id="UP000031339">
    <property type="component" value="Unassembled WGS sequence"/>
</dbReference>
<dbReference type="InterPro" id="IPR010982">
    <property type="entry name" value="Lambda_DNA-bd_dom_sf"/>
</dbReference>
<dbReference type="Gene3D" id="1.10.260.40">
    <property type="entry name" value="lambda repressor-like DNA-binding domains"/>
    <property type="match status" value="1"/>
</dbReference>
<dbReference type="SUPFAM" id="SSF53822">
    <property type="entry name" value="Periplasmic binding protein-like I"/>
    <property type="match status" value="1"/>
</dbReference>
<dbReference type="Pfam" id="PF00356">
    <property type="entry name" value="LacI"/>
    <property type="match status" value="1"/>
</dbReference>
<dbReference type="eggNOG" id="COG1609">
    <property type="taxonomic scope" value="Bacteria"/>
</dbReference>
<dbReference type="PANTHER" id="PTHR30146:SF154">
    <property type="entry name" value="TRANSCRIPTION REGULATOR, MEMBER OF GALR FAMILY"/>
    <property type="match status" value="1"/>
</dbReference>
<accession>A0A0C1HUB3</accession>
<name>A0A0C1HUB3_STRCV</name>
<dbReference type="InterPro" id="IPR025997">
    <property type="entry name" value="SBP_2_dom"/>
</dbReference>
<evidence type="ECO:0000313" key="6">
    <source>
        <dbReference type="Proteomes" id="UP000031339"/>
    </source>
</evidence>
<organism evidence="5 6">
    <name type="scientific">Streptococcus constellatus</name>
    <dbReference type="NCBI Taxonomy" id="76860"/>
    <lineage>
        <taxon>Bacteria</taxon>
        <taxon>Bacillati</taxon>
        <taxon>Bacillota</taxon>
        <taxon>Bacilli</taxon>
        <taxon>Lactobacillales</taxon>
        <taxon>Streptococcaceae</taxon>
        <taxon>Streptococcus</taxon>
        <taxon>Streptococcus anginosus group</taxon>
    </lineage>
</organism>
<dbReference type="STRING" id="862969.SCI_1629"/>
<protein>
    <submittedName>
        <fullName evidence="5">Transcriptional regulator</fullName>
    </submittedName>
</protein>
<keyword evidence="1" id="KW-0805">Transcription regulation</keyword>
<dbReference type="PANTHER" id="PTHR30146">
    <property type="entry name" value="LACI-RELATED TRANSCRIPTIONAL REPRESSOR"/>
    <property type="match status" value="1"/>
</dbReference>
<dbReference type="SMART" id="SM00354">
    <property type="entry name" value="HTH_LACI"/>
    <property type="match status" value="1"/>
</dbReference>
<keyword evidence="2" id="KW-0238">DNA-binding</keyword>
<dbReference type="RefSeq" id="WP_020999406.1">
    <property type="nucleotide sequence ID" value="NZ_CP069558.1"/>
</dbReference>
<dbReference type="SUPFAM" id="SSF47413">
    <property type="entry name" value="lambda repressor-like DNA-binding domains"/>
    <property type="match status" value="1"/>
</dbReference>
<comment type="caution">
    <text evidence="5">The sequence shown here is derived from an EMBL/GenBank/DDBJ whole genome shotgun (WGS) entry which is preliminary data.</text>
</comment>
<evidence type="ECO:0000259" key="4">
    <source>
        <dbReference type="PROSITE" id="PS50932"/>
    </source>
</evidence>
<dbReference type="InterPro" id="IPR028082">
    <property type="entry name" value="Peripla_BP_I"/>
</dbReference>
<dbReference type="GO" id="GO:0003700">
    <property type="term" value="F:DNA-binding transcription factor activity"/>
    <property type="evidence" value="ECO:0007669"/>
    <property type="project" value="TreeGrafter"/>
</dbReference>
<dbReference type="Pfam" id="PF13407">
    <property type="entry name" value="Peripla_BP_4"/>
    <property type="match status" value="1"/>
</dbReference>
<evidence type="ECO:0000313" key="5">
    <source>
        <dbReference type="EMBL" id="KIC77653.1"/>
    </source>
</evidence>
<proteinExistence type="predicted"/>
<gene>
    <name evidence="5" type="ORF">RN79_08145</name>
</gene>
<evidence type="ECO:0000256" key="2">
    <source>
        <dbReference type="ARBA" id="ARBA00023125"/>
    </source>
</evidence>
<dbReference type="GO" id="GO:0000976">
    <property type="term" value="F:transcription cis-regulatory region binding"/>
    <property type="evidence" value="ECO:0007669"/>
    <property type="project" value="TreeGrafter"/>
</dbReference>
<sequence>MAKKLTIKDIAEIAQTSKTTVSFYLNGKYEKMSQETREKIKKVIEETNYKPSIVARSLNSKRTKLIGVLIGDITNSFSNQIVKGIEDIAHQNGYQVMIGNSNYNQESEDKYIESMLLLGVDGFIIQPTSNFRKYSRIIEEKKKRMVFFDSQLYEHRTSWVKTNNYDAVYDVTQACVAKGYEKYILITADISRLSTRIERASGFMDALADSNLEYTSLIIEDEHTDLDKMKEFLQKEVNSGEKTLVFAPNCWALPLVFTVMKDLDFDIPNVGLIGFDNTEWTSLSSPSITTIVQPAFEEGQQATKILIDQIEGRHQEEKQQVLDCRVHWKESTIN</sequence>
<dbReference type="InterPro" id="IPR000843">
    <property type="entry name" value="HTH_LacI"/>
</dbReference>
<reference evidence="5 6" key="1">
    <citation type="submission" date="2014-12" db="EMBL/GenBank/DDBJ databases">
        <title>Partial genome sequence of Streptococcus constellatus KCOM 1650 (= ChDC B144).</title>
        <authorList>
            <person name="Kook J.-K."/>
            <person name="Park S.-N."/>
            <person name="Lim Y.K."/>
            <person name="Jo E."/>
        </authorList>
    </citation>
    <scope>NUCLEOTIDE SEQUENCE [LARGE SCALE GENOMIC DNA]</scope>
    <source>
        <strain evidence="5 6">KCOM 1650</strain>
    </source>
</reference>